<keyword evidence="3" id="KW-1185">Reference proteome</keyword>
<dbReference type="EMBL" id="CP132306">
    <property type="protein sequence ID" value="WLS01018.1"/>
    <property type="molecule type" value="Genomic_DNA"/>
</dbReference>
<proteinExistence type="predicted"/>
<name>A0AA50DCL4_9HYPH</name>
<accession>A0AA50DCL4</accession>
<evidence type="ECO:0000256" key="1">
    <source>
        <dbReference type="SAM" id="MobiDB-lite"/>
    </source>
</evidence>
<reference evidence="2 3" key="1">
    <citation type="submission" date="2023-08" db="EMBL/GenBank/DDBJ databases">
        <title>Pathogen: clinical or host-associated sample.</title>
        <authorList>
            <person name="Hergert J."/>
            <person name="Casey R."/>
            <person name="Wagner J."/>
            <person name="Young E.L."/>
            <person name="Oakeson K.F."/>
        </authorList>
    </citation>
    <scope>NUCLEOTIDE SEQUENCE [LARGE SCALE GENOMIC DNA]</scope>
    <source>
        <strain evidence="2 3">1760953</strain>
        <plasmid evidence="2 3">unnamed4</plasmid>
    </source>
</reference>
<sequence>MTWDQALMLMVKLAGFKLIVRANRLGCDTDLARDAHDMLTGHLDEFREDLDRVLALWNELLAERDADVAEDVAYQLRDMRIRVEHFWLHNHHPYIAGGWRHADDAGGYRIADECDYELFASRHWVRPLADDELCGLRTILDQLAGETGLIIPAVVIYYRPDPDQPEARRSDPCDPEAPIPW</sequence>
<dbReference type="RefSeq" id="WP_306041212.1">
    <property type="nucleotide sequence ID" value="NZ_CP132306.1"/>
</dbReference>
<feature type="region of interest" description="Disordered" evidence="1">
    <location>
        <begin position="162"/>
        <end position="181"/>
    </location>
</feature>
<geneLocation type="plasmid" evidence="2 3">
    <name>unnamed4</name>
</geneLocation>
<dbReference type="AlphaFoldDB" id="A0AA50DCL4"/>
<evidence type="ECO:0000313" key="3">
    <source>
        <dbReference type="Proteomes" id="UP001234585"/>
    </source>
</evidence>
<organism evidence="2 3">
    <name type="scientific">Shinella sumterensis</name>
    <dbReference type="NCBI Taxonomy" id="1967501"/>
    <lineage>
        <taxon>Bacteria</taxon>
        <taxon>Pseudomonadati</taxon>
        <taxon>Pseudomonadota</taxon>
        <taxon>Alphaproteobacteria</taxon>
        <taxon>Hyphomicrobiales</taxon>
        <taxon>Rhizobiaceae</taxon>
        <taxon>Shinella</taxon>
    </lineage>
</organism>
<gene>
    <name evidence="2" type="ORF">Q9313_26850</name>
</gene>
<protein>
    <submittedName>
        <fullName evidence="2">Uncharacterized protein</fullName>
    </submittedName>
</protein>
<dbReference type="Proteomes" id="UP001234585">
    <property type="component" value="Plasmid unnamed4"/>
</dbReference>
<evidence type="ECO:0000313" key="2">
    <source>
        <dbReference type="EMBL" id="WLS01018.1"/>
    </source>
</evidence>
<keyword evidence="2" id="KW-0614">Plasmid</keyword>
<feature type="compositionally biased region" description="Basic and acidic residues" evidence="1">
    <location>
        <begin position="162"/>
        <end position="172"/>
    </location>
</feature>